<dbReference type="WBParaSite" id="SSTP_0000385900.1">
    <property type="protein sequence ID" value="SSTP_0000385900.1"/>
    <property type="gene ID" value="SSTP_0000385900"/>
</dbReference>
<evidence type="ECO:0000313" key="5">
    <source>
        <dbReference type="WBParaSite" id="SSTP_0000385900.1"/>
    </source>
</evidence>
<dbReference type="InterPro" id="IPR036055">
    <property type="entry name" value="LDL_receptor-like_sf"/>
</dbReference>
<dbReference type="Pfam" id="PF00057">
    <property type="entry name" value="Ldl_recept_a"/>
    <property type="match status" value="1"/>
</dbReference>
<keyword evidence="1 2" id="KW-1015">Disulfide bond</keyword>
<feature type="signal peptide" evidence="3">
    <location>
        <begin position="1"/>
        <end position="27"/>
    </location>
</feature>
<dbReference type="PANTHER" id="PTHR20967:SF0">
    <property type="entry name" value="PROHORMONE-4"/>
    <property type="match status" value="1"/>
</dbReference>
<keyword evidence="3" id="KW-0732">Signal</keyword>
<accession>A0A0K0E2Z0</accession>
<sequence>MIAKIIRSEILMKATFLVLMLISPLSAYTISDYLRGGKRTVDGDKPIQCPPYMPFQCTSGECVPIKYLCDGSPDCTDSYDENQKMCTAASRPPAEETLSFLDALLHAHGKDFLTKIFGERCLNKCEGLGGLEKVAIGLTEQPTYLNFGMEQNMTEEEVENIGDTLLDIIRGDSGKLSTNEIEDLRFFVQKLHETGFF</sequence>
<proteinExistence type="predicted"/>
<dbReference type="WBParaSite" id="TCONS_00005630.p1">
    <property type="protein sequence ID" value="TCONS_00005630.p1"/>
    <property type="gene ID" value="XLOC_003891"/>
</dbReference>
<feature type="chain" id="PRO_5005327359" evidence="3">
    <location>
        <begin position="28"/>
        <end position="197"/>
    </location>
</feature>
<evidence type="ECO:0000256" key="2">
    <source>
        <dbReference type="PROSITE-ProRule" id="PRU00124"/>
    </source>
</evidence>
<dbReference type="InterPro" id="IPR053103">
    <property type="entry name" value="IDLSRF-like_peptide"/>
</dbReference>
<dbReference type="Proteomes" id="UP000035681">
    <property type="component" value="Unplaced"/>
</dbReference>
<dbReference type="AlphaFoldDB" id="A0A0K0E2Z0"/>
<evidence type="ECO:0000313" key="6">
    <source>
        <dbReference type="WBParaSite" id="TCONS_00005630.p1"/>
    </source>
</evidence>
<reference evidence="5" key="1">
    <citation type="submission" date="2015-08" db="UniProtKB">
        <authorList>
            <consortium name="WormBaseParasite"/>
        </authorList>
    </citation>
    <scope>IDENTIFICATION</scope>
</reference>
<dbReference type="PANTHER" id="PTHR20967">
    <property type="entry name" value="PROHORMONE-4"/>
    <property type="match status" value="1"/>
</dbReference>
<protein>
    <submittedName>
        <fullName evidence="5 6">Prohormone-4</fullName>
    </submittedName>
</protein>
<dbReference type="InterPro" id="IPR002172">
    <property type="entry name" value="LDrepeatLR_classA_rpt"/>
</dbReference>
<comment type="caution">
    <text evidence="2">Lacks conserved residue(s) required for the propagation of feature annotation.</text>
</comment>
<feature type="disulfide bond" evidence="2">
    <location>
        <begin position="57"/>
        <end position="75"/>
    </location>
</feature>
<dbReference type="Gene3D" id="4.10.400.10">
    <property type="entry name" value="Low-density Lipoprotein Receptor"/>
    <property type="match status" value="1"/>
</dbReference>
<dbReference type="SMART" id="SM00192">
    <property type="entry name" value="LDLa"/>
    <property type="match status" value="1"/>
</dbReference>
<dbReference type="SUPFAM" id="SSF57424">
    <property type="entry name" value="LDL receptor-like module"/>
    <property type="match status" value="1"/>
</dbReference>
<evidence type="ECO:0000256" key="3">
    <source>
        <dbReference type="SAM" id="SignalP"/>
    </source>
</evidence>
<evidence type="ECO:0000256" key="1">
    <source>
        <dbReference type="ARBA" id="ARBA00023157"/>
    </source>
</evidence>
<evidence type="ECO:0000313" key="4">
    <source>
        <dbReference type="Proteomes" id="UP000035681"/>
    </source>
</evidence>
<dbReference type="CDD" id="cd00112">
    <property type="entry name" value="LDLa"/>
    <property type="match status" value="1"/>
</dbReference>
<name>A0A0K0E2Z0_STRER</name>
<organism evidence="5">
    <name type="scientific">Strongyloides stercoralis</name>
    <name type="common">Threadworm</name>
    <dbReference type="NCBI Taxonomy" id="6248"/>
    <lineage>
        <taxon>Eukaryota</taxon>
        <taxon>Metazoa</taxon>
        <taxon>Ecdysozoa</taxon>
        <taxon>Nematoda</taxon>
        <taxon>Chromadorea</taxon>
        <taxon>Rhabditida</taxon>
        <taxon>Tylenchina</taxon>
        <taxon>Panagrolaimomorpha</taxon>
        <taxon>Strongyloidoidea</taxon>
        <taxon>Strongyloididae</taxon>
        <taxon>Strongyloides</taxon>
    </lineage>
</organism>
<dbReference type="PROSITE" id="PS50068">
    <property type="entry name" value="LDLRA_2"/>
    <property type="match status" value="1"/>
</dbReference>
<keyword evidence="4" id="KW-1185">Reference proteome</keyword>